<dbReference type="OrthoDB" id="10003116at2759"/>
<keyword evidence="2 5" id="KW-0812">Transmembrane</keyword>
<evidence type="ECO:0000256" key="2">
    <source>
        <dbReference type="ARBA" id="ARBA00022692"/>
    </source>
</evidence>
<dbReference type="Proteomes" id="UP000053558">
    <property type="component" value="Unassembled WGS sequence"/>
</dbReference>
<dbReference type="GO" id="GO:0006511">
    <property type="term" value="P:ubiquitin-dependent protein catabolic process"/>
    <property type="evidence" value="ECO:0007669"/>
    <property type="project" value="TreeGrafter"/>
</dbReference>
<feature type="transmembrane region" description="Helical" evidence="5">
    <location>
        <begin position="219"/>
        <end position="240"/>
    </location>
</feature>
<dbReference type="RefSeq" id="XP_007767308.1">
    <property type="nucleotide sequence ID" value="XM_007769118.1"/>
</dbReference>
<dbReference type="GO" id="GO:0007034">
    <property type="term" value="P:vacuolar transport"/>
    <property type="evidence" value="ECO:0007669"/>
    <property type="project" value="InterPro"/>
</dbReference>
<dbReference type="InterPro" id="IPR019325">
    <property type="entry name" value="NEDD4/Bsd2"/>
</dbReference>
<dbReference type="OMA" id="SFVWNGM"/>
<dbReference type="PANTHER" id="PTHR13396">
    <property type="entry name" value="NEDD4 FAMILY INTERACTING PROTEIN 1/2"/>
    <property type="match status" value="1"/>
</dbReference>
<gene>
    <name evidence="6" type="ORF">CONPUDRAFT_42398</name>
</gene>
<dbReference type="GO" id="GO:0030001">
    <property type="term" value="P:metal ion transport"/>
    <property type="evidence" value="ECO:0007669"/>
    <property type="project" value="InterPro"/>
</dbReference>
<dbReference type="GeneID" id="19206916"/>
<organism evidence="6 7">
    <name type="scientific">Coniophora puteana (strain RWD-64-598)</name>
    <name type="common">Brown rot fungus</name>
    <dbReference type="NCBI Taxonomy" id="741705"/>
    <lineage>
        <taxon>Eukaryota</taxon>
        <taxon>Fungi</taxon>
        <taxon>Dikarya</taxon>
        <taxon>Basidiomycota</taxon>
        <taxon>Agaricomycotina</taxon>
        <taxon>Agaricomycetes</taxon>
        <taxon>Agaricomycetidae</taxon>
        <taxon>Boletales</taxon>
        <taxon>Coniophorineae</taxon>
        <taxon>Coniophoraceae</taxon>
        <taxon>Coniophora</taxon>
    </lineage>
</organism>
<evidence type="ECO:0000256" key="5">
    <source>
        <dbReference type="SAM" id="Phobius"/>
    </source>
</evidence>
<feature type="non-terminal residue" evidence="6">
    <location>
        <position position="1"/>
    </location>
</feature>
<evidence type="ECO:0000256" key="4">
    <source>
        <dbReference type="ARBA" id="ARBA00023136"/>
    </source>
</evidence>
<feature type="non-terminal residue" evidence="6">
    <location>
        <position position="246"/>
    </location>
</feature>
<dbReference type="GO" id="GO:0016020">
    <property type="term" value="C:membrane"/>
    <property type="evidence" value="ECO:0007669"/>
    <property type="project" value="UniProtKB-SubCell"/>
</dbReference>
<evidence type="ECO:0000313" key="6">
    <source>
        <dbReference type="EMBL" id="EIW82083.1"/>
    </source>
</evidence>
<keyword evidence="4 5" id="KW-0472">Membrane</keyword>
<keyword evidence="7" id="KW-1185">Reference proteome</keyword>
<dbReference type="CDD" id="cd22212">
    <property type="entry name" value="NDFIP-like"/>
    <property type="match status" value="1"/>
</dbReference>
<evidence type="ECO:0000313" key="7">
    <source>
        <dbReference type="Proteomes" id="UP000053558"/>
    </source>
</evidence>
<dbReference type="GO" id="GO:0005783">
    <property type="term" value="C:endoplasmic reticulum"/>
    <property type="evidence" value="ECO:0007669"/>
    <property type="project" value="TreeGrafter"/>
</dbReference>
<comment type="subcellular location">
    <subcellularLocation>
        <location evidence="1">Membrane</location>
        <topology evidence="1">Multi-pass membrane protein</topology>
    </subcellularLocation>
</comment>
<dbReference type="GO" id="GO:0048471">
    <property type="term" value="C:perinuclear region of cytoplasm"/>
    <property type="evidence" value="ECO:0007669"/>
    <property type="project" value="TreeGrafter"/>
</dbReference>
<accession>A0A5M3MSD6</accession>
<proteinExistence type="predicted"/>
<evidence type="ECO:0000256" key="3">
    <source>
        <dbReference type="ARBA" id="ARBA00022989"/>
    </source>
</evidence>
<name>A0A5M3MSD6_CONPW</name>
<protein>
    <submittedName>
        <fullName evidence="6">Uncharacterized protein</fullName>
    </submittedName>
</protein>
<comment type="caution">
    <text evidence="6">The sequence shown here is derived from an EMBL/GenBank/DDBJ whole genome shotgun (WGS) entry which is preliminary data.</text>
</comment>
<dbReference type="Pfam" id="PF10176">
    <property type="entry name" value="NEDD4_Bsd2"/>
    <property type="match status" value="1"/>
</dbReference>
<reference evidence="7" key="1">
    <citation type="journal article" date="2012" name="Science">
        <title>The Paleozoic origin of enzymatic lignin decomposition reconstructed from 31 fungal genomes.</title>
        <authorList>
            <person name="Floudas D."/>
            <person name="Binder M."/>
            <person name="Riley R."/>
            <person name="Barry K."/>
            <person name="Blanchette R.A."/>
            <person name="Henrissat B."/>
            <person name="Martinez A.T."/>
            <person name="Otillar R."/>
            <person name="Spatafora J.W."/>
            <person name="Yadav J.S."/>
            <person name="Aerts A."/>
            <person name="Benoit I."/>
            <person name="Boyd A."/>
            <person name="Carlson A."/>
            <person name="Copeland A."/>
            <person name="Coutinho P.M."/>
            <person name="de Vries R.P."/>
            <person name="Ferreira P."/>
            <person name="Findley K."/>
            <person name="Foster B."/>
            <person name="Gaskell J."/>
            <person name="Glotzer D."/>
            <person name="Gorecki P."/>
            <person name="Heitman J."/>
            <person name="Hesse C."/>
            <person name="Hori C."/>
            <person name="Igarashi K."/>
            <person name="Jurgens J.A."/>
            <person name="Kallen N."/>
            <person name="Kersten P."/>
            <person name="Kohler A."/>
            <person name="Kuees U."/>
            <person name="Kumar T.K.A."/>
            <person name="Kuo A."/>
            <person name="LaButti K."/>
            <person name="Larrondo L.F."/>
            <person name="Lindquist E."/>
            <person name="Ling A."/>
            <person name="Lombard V."/>
            <person name="Lucas S."/>
            <person name="Lundell T."/>
            <person name="Martin R."/>
            <person name="McLaughlin D.J."/>
            <person name="Morgenstern I."/>
            <person name="Morin E."/>
            <person name="Murat C."/>
            <person name="Nagy L.G."/>
            <person name="Nolan M."/>
            <person name="Ohm R.A."/>
            <person name="Patyshakuliyeva A."/>
            <person name="Rokas A."/>
            <person name="Ruiz-Duenas F.J."/>
            <person name="Sabat G."/>
            <person name="Salamov A."/>
            <person name="Samejima M."/>
            <person name="Schmutz J."/>
            <person name="Slot J.C."/>
            <person name="St John F."/>
            <person name="Stenlid J."/>
            <person name="Sun H."/>
            <person name="Sun S."/>
            <person name="Syed K."/>
            <person name="Tsang A."/>
            <person name="Wiebenga A."/>
            <person name="Young D."/>
            <person name="Pisabarro A."/>
            <person name="Eastwood D.C."/>
            <person name="Martin F."/>
            <person name="Cullen D."/>
            <person name="Grigoriev I.V."/>
            <person name="Hibbett D.S."/>
        </authorList>
    </citation>
    <scope>NUCLEOTIDE SEQUENCE [LARGE SCALE GENOMIC DNA]</scope>
    <source>
        <strain evidence="7">RWD-64-598 SS2</strain>
    </source>
</reference>
<dbReference type="KEGG" id="cput:CONPUDRAFT_42398"/>
<dbReference type="AlphaFoldDB" id="A0A5M3MSD6"/>
<sequence length="246" mass="26446">ILPSHYVNRWGIVPRGPLGVIGGGTGNDGVFANVAAKPTTGVRVQDGDNVYMVPEESVRESPPSYAAAQADAAPPYFSNTVFAPFDTGSMSIGSVVVDNLPTGTLFVFMWNALISVSFQFIGFLLTYLMHTTHAGKFGSRAGLGVTMIQFGFGLRAQMEDAMAGEPGPTQWPSAAETMSFGTGAETEEYYQGLVNNSTMTMSSEIGATDAMVVSATTDWLSFFLMTVGWFILLTSALGFWRVKRWE</sequence>
<dbReference type="GO" id="GO:0005794">
    <property type="term" value="C:Golgi apparatus"/>
    <property type="evidence" value="ECO:0007669"/>
    <property type="project" value="TreeGrafter"/>
</dbReference>
<evidence type="ECO:0000256" key="1">
    <source>
        <dbReference type="ARBA" id="ARBA00004141"/>
    </source>
</evidence>
<feature type="transmembrane region" description="Helical" evidence="5">
    <location>
        <begin position="108"/>
        <end position="129"/>
    </location>
</feature>
<keyword evidence="3 5" id="KW-1133">Transmembrane helix</keyword>
<dbReference type="GO" id="GO:0031398">
    <property type="term" value="P:positive regulation of protein ubiquitination"/>
    <property type="evidence" value="ECO:0007669"/>
    <property type="project" value="TreeGrafter"/>
</dbReference>
<dbReference type="EMBL" id="JH711577">
    <property type="protein sequence ID" value="EIW82083.1"/>
    <property type="molecule type" value="Genomic_DNA"/>
</dbReference>
<dbReference type="PANTHER" id="PTHR13396:SF5">
    <property type="entry name" value="NEDD4 FAMILY INTERACTING PROTEIN"/>
    <property type="match status" value="1"/>
</dbReference>